<dbReference type="SUPFAM" id="SSF55073">
    <property type="entry name" value="Nucleotide cyclase"/>
    <property type="match status" value="1"/>
</dbReference>
<protein>
    <submittedName>
        <fullName evidence="2">Uncharacterized protein</fullName>
    </submittedName>
</protein>
<dbReference type="EMBL" id="JBDZYD010000009">
    <property type="protein sequence ID" value="MEQ0562479.1"/>
    <property type="molecule type" value="Genomic_DNA"/>
</dbReference>
<evidence type="ECO:0000313" key="2">
    <source>
        <dbReference type="EMBL" id="MEQ0562479.1"/>
    </source>
</evidence>
<gene>
    <name evidence="2" type="ORF">ABJI51_25625</name>
</gene>
<sequence length="239" mass="26678">MNYERTAVHRTILAVDVESYGDQRRTTPDRLALRDGLYGALPRAFDDAGIPWADCHGDDCGDGLFVLVPPEIPKCHFVEYLPTALAVALHRHNRTHAAEARMRLRMALHAGEVVFDDHGVTGPAINHTFRLLEAPPLKDALKASPGVLALITSTWFFDEVVRHCDGLDPKTFRPVPVTVKETNTTGWISRPDRPYPAVTGPTAPAPRPGPVTGLDDYRVWRWFRRHAPVLTDREDAAWP</sequence>
<evidence type="ECO:0000313" key="3">
    <source>
        <dbReference type="Proteomes" id="UP001440984"/>
    </source>
</evidence>
<dbReference type="RefSeq" id="WP_348953957.1">
    <property type="nucleotide sequence ID" value="NZ_JBDZYD010000009.1"/>
</dbReference>
<reference evidence="2 3" key="1">
    <citation type="submission" date="2024-05" db="EMBL/GenBank/DDBJ databases">
        <authorList>
            <person name="Zhao H."/>
            <person name="Xu Y."/>
            <person name="Lin S."/>
            <person name="Spain J.C."/>
            <person name="Zhou N.-Y."/>
        </authorList>
    </citation>
    <scope>NUCLEOTIDE SEQUENCE [LARGE SCALE GENOMIC DNA]</scope>
    <source>
        <strain evidence="2 3">NEAU-NG30</strain>
    </source>
</reference>
<dbReference type="Proteomes" id="UP001440984">
    <property type="component" value="Unassembled WGS sequence"/>
</dbReference>
<keyword evidence="3" id="KW-1185">Reference proteome</keyword>
<organism evidence="2 3">
    <name type="scientific">Amycolatopsis melonis</name>
    <dbReference type="NCBI Taxonomy" id="3156488"/>
    <lineage>
        <taxon>Bacteria</taxon>
        <taxon>Bacillati</taxon>
        <taxon>Actinomycetota</taxon>
        <taxon>Actinomycetes</taxon>
        <taxon>Pseudonocardiales</taxon>
        <taxon>Pseudonocardiaceae</taxon>
        <taxon>Amycolatopsis</taxon>
    </lineage>
</organism>
<dbReference type="Gene3D" id="3.30.70.1230">
    <property type="entry name" value="Nucleotide cyclase"/>
    <property type="match status" value="1"/>
</dbReference>
<evidence type="ECO:0000256" key="1">
    <source>
        <dbReference type="SAM" id="MobiDB-lite"/>
    </source>
</evidence>
<dbReference type="InterPro" id="IPR029787">
    <property type="entry name" value="Nucleotide_cyclase"/>
</dbReference>
<name>A0ABV0LKS2_9PSEU</name>
<feature type="region of interest" description="Disordered" evidence="1">
    <location>
        <begin position="185"/>
        <end position="210"/>
    </location>
</feature>
<proteinExistence type="predicted"/>
<comment type="caution">
    <text evidence="2">The sequence shown here is derived from an EMBL/GenBank/DDBJ whole genome shotgun (WGS) entry which is preliminary data.</text>
</comment>
<accession>A0ABV0LKS2</accession>